<reference evidence="1 2" key="1">
    <citation type="journal article" date="2018" name="Mol. Biol. Evol.">
        <title>Broad Genomic Sampling Reveals a Smut Pathogenic Ancestry of the Fungal Clade Ustilaginomycotina.</title>
        <authorList>
            <person name="Kijpornyongpan T."/>
            <person name="Mondo S.J."/>
            <person name="Barry K."/>
            <person name="Sandor L."/>
            <person name="Lee J."/>
            <person name="Lipzen A."/>
            <person name="Pangilinan J."/>
            <person name="LaButti K."/>
            <person name="Hainaut M."/>
            <person name="Henrissat B."/>
            <person name="Grigoriev I.V."/>
            <person name="Spatafora J.W."/>
            <person name="Aime M.C."/>
        </authorList>
    </citation>
    <scope>NUCLEOTIDE SEQUENCE [LARGE SCALE GENOMIC DNA]</scope>
    <source>
        <strain evidence="1 2">SA 807</strain>
    </source>
</reference>
<proteinExistence type="predicted"/>
<protein>
    <submittedName>
        <fullName evidence="1">Uncharacterized protein</fullName>
    </submittedName>
</protein>
<organism evidence="1 2">
    <name type="scientific">Violaceomyces palustris</name>
    <dbReference type="NCBI Taxonomy" id="1673888"/>
    <lineage>
        <taxon>Eukaryota</taxon>
        <taxon>Fungi</taxon>
        <taxon>Dikarya</taxon>
        <taxon>Basidiomycota</taxon>
        <taxon>Ustilaginomycotina</taxon>
        <taxon>Ustilaginomycetes</taxon>
        <taxon>Violaceomycetales</taxon>
        <taxon>Violaceomycetaceae</taxon>
        <taxon>Violaceomyces</taxon>
    </lineage>
</organism>
<sequence length="472" mass="50704">MRISGCITAALLALAGSFASATSSSSSRPHLSALRHHKRDASTLMSGGKNNEGENHSPLKVPAGAKLRSLPVGDQGEEIAVYWTRKPKNRKATQAYVMIHGKLRNGNTYWSTMNKVLQSAVKDGYPNADENAVVTAPQFFSTIYNSGQYNSSQLAWADVNAWQAGETATHPKRTSVTAFDALDALIDHFANKTKYPALERLNFVGHGGGGQLLNRYAIVGKDAPSGLAVRWIAGDPSSAPYFTKDRPLADASVANISSCPLYNTWRYGFDNFTGTLQGLKTPKEYFAQTIKRDVRYIVGYQDTSANGDQYCMALLQGGVARRDRNLSWWRYINTLARTAEDLTGFPGSFSNLPDWSDVSLNVINHKLVVVEDADHDAVKVFGSTEGRAVLFDDGDLPTGWRPKGWRASGNGQKIAAAGGGNATSITSTSSSPVSSVSQAQSSIQASGASALITCRSIFALLALLAPTIALTV</sequence>
<dbReference type="EMBL" id="KZ819983">
    <property type="protein sequence ID" value="PWN49982.1"/>
    <property type="molecule type" value="Genomic_DNA"/>
</dbReference>
<evidence type="ECO:0000313" key="2">
    <source>
        <dbReference type="Proteomes" id="UP000245626"/>
    </source>
</evidence>
<dbReference type="Proteomes" id="UP000245626">
    <property type="component" value="Unassembled WGS sequence"/>
</dbReference>
<evidence type="ECO:0000313" key="1">
    <source>
        <dbReference type="EMBL" id="PWN49982.1"/>
    </source>
</evidence>
<gene>
    <name evidence="1" type="ORF">IE53DRAFT_387764</name>
</gene>
<name>A0ACD0NVX8_9BASI</name>
<keyword evidence="2" id="KW-1185">Reference proteome</keyword>
<accession>A0ACD0NVX8</accession>